<evidence type="ECO:0008006" key="4">
    <source>
        <dbReference type="Google" id="ProtNLM"/>
    </source>
</evidence>
<feature type="region of interest" description="Disordered" evidence="1">
    <location>
        <begin position="252"/>
        <end position="299"/>
    </location>
</feature>
<dbReference type="EMBL" id="HG719212">
    <property type="protein sequence ID" value="CDJ57077.1"/>
    <property type="molecule type" value="Genomic_DNA"/>
</dbReference>
<evidence type="ECO:0000256" key="1">
    <source>
        <dbReference type="SAM" id="MobiDB-lite"/>
    </source>
</evidence>
<dbReference type="GeneID" id="25336958"/>
<dbReference type="PANTHER" id="PTHR20875">
    <property type="entry name" value="EF-HAND CALCIUM-BINDING DOMAIN-CONTAINING PROTEIN 6-RELATED"/>
    <property type="match status" value="1"/>
</dbReference>
<name>U6LYR3_EIMMA</name>
<dbReference type="Proteomes" id="UP000030763">
    <property type="component" value="Unassembled WGS sequence"/>
</dbReference>
<reference evidence="2" key="2">
    <citation type="submission" date="2013-10" db="EMBL/GenBank/DDBJ databases">
        <authorList>
            <person name="Aslett M."/>
        </authorList>
    </citation>
    <scope>NUCLEOTIDE SEQUENCE [LARGE SCALE GENOMIC DNA]</scope>
    <source>
        <strain evidence="2">Weybridge</strain>
    </source>
</reference>
<evidence type="ECO:0000313" key="2">
    <source>
        <dbReference type="EMBL" id="CDJ57077.1"/>
    </source>
</evidence>
<dbReference type="RefSeq" id="XP_013333727.1">
    <property type="nucleotide sequence ID" value="XM_013478273.1"/>
</dbReference>
<protein>
    <recommendedName>
        <fullName evidence="4">EF-hand domain-containing protein</fullName>
    </recommendedName>
</protein>
<dbReference type="OrthoDB" id="187808at2759"/>
<organism evidence="2 3">
    <name type="scientific">Eimeria maxima</name>
    <name type="common">Coccidian parasite</name>
    <dbReference type="NCBI Taxonomy" id="5804"/>
    <lineage>
        <taxon>Eukaryota</taxon>
        <taxon>Sar</taxon>
        <taxon>Alveolata</taxon>
        <taxon>Apicomplexa</taxon>
        <taxon>Conoidasida</taxon>
        <taxon>Coccidia</taxon>
        <taxon>Eucoccidiorida</taxon>
        <taxon>Eimeriorina</taxon>
        <taxon>Eimeriidae</taxon>
        <taxon>Eimeria</taxon>
    </lineage>
</organism>
<dbReference type="PANTHER" id="PTHR20875:SF0">
    <property type="entry name" value="GH12158P"/>
    <property type="match status" value="1"/>
</dbReference>
<feature type="compositionally biased region" description="Basic and acidic residues" evidence="1">
    <location>
        <begin position="285"/>
        <end position="299"/>
    </location>
</feature>
<dbReference type="InterPro" id="IPR011992">
    <property type="entry name" value="EF-hand-dom_pair"/>
</dbReference>
<reference evidence="2" key="1">
    <citation type="submission" date="2013-10" db="EMBL/GenBank/DDBJ databases">
        <title>Genomic analysis of the causative agents of coccidiosis in chickens.</title>
        <authorList>
            <person name="Reid A.J."/>
            <person name="Blake D."/>
            <person name="Billington K."/>
            <person name="Browne H."/>
            <person name="Dunn M."/>
            <person name="Hung S."/>
            <person name="Kawahara F."/>
            <person name="Miranda-Saavedra D."/>
            <person name="Mourier T."/>
            <person name="Nagra H."/>
            <person name="Otto T.D."/>
            <person name="Rawlings N."/>
            <person name="Sanchez A."/>
            <person name="Sanders M."/>
            <person name="Subramaniam C."/>
            <person name="Tay Y."/>
            <person name="Dear P."/>
            <person name="Doerig C."/>
            <person name="Gruber A."/>
            <person name="Parkinson J."/>
            <person name="Shirley M."/>
            <person name="Wan K.L."/>
            <person name="Berriman M."/>
            <person name="Tomley F."/>
            <person name="Pain A."/>
        </authorList>
    </citation>
    <scope>NUCLEOTIDE SEQUENCE [LARGE SCALE GENOMIC DNA]</scope>
    <source>
        <strain evidence="2">Weybridge</strain>
    </source>
</reference>
<dbReference type="InterPro" id="IPR052603">
    <property type="entry name" value="EFCB6"/>
</dbReference>
<sequence length="330" mass="36350">MEETESSACSVVLDNVRRQAFVRSVNLKAFFKPFDSLNHGEVSLPQFHRVLDIAGIRLTEEEATQVAKVYISPLTGAVKYRQFCCDVDKVFRSSELENDPYLVPLRPGKQNPSISPISPCYNKITNPLTARNSFYTPKRGSKLTYTCNSKKTQRKKIRDIRQMPRDKFTEEEIHQLARLLTTSDGLVDCRKLYQLVEGPSPEPAPAENFKGSPGLSHGAHNAAIWPPKSSERTLNYPLGNLRATSQGFSTFSGAPNASAGAHDESAGASSPVLHDGEVSVEGGLDDGRAARSAKETKRSWAREKRSVLQKIEVRVALDLHAAEAVLVNAT</sequence>
<keyword evidence="3" id="KW-1185">Reference proteome</keyword>
<dbReference type="VEuPathDB" id="ToxoDB:EMWEY_00029720"/>
<evidence type="ECO:0000313" key="3">
    <source>
        <dbReference type="Proteomes" id="UP000030763"/>
    </source>
</evidence>
<dbReference type="Gene3D" id="1.10.238.10">
    <property type="entry name" value="EF-hand"/>
    <property type="match status" value="1"/>
</dbReference>
<accession>U6LYR3</accession>
<dbReference type="SUPFAM" id="SSF47473">
    <property type="entry name" value="EF-hand"/>
    <property type="match status" value="1"/>
</dbReference>
<gene>
    <name evidence="2" type="ORF">EMWEY_00029720</name>
</gene>
<dbReference type="AlphaFoldDB" id="U6LYR3"/>
<proteinExistence type="predicted"/>